<evidence type="ECO:0000256" key="7">
    <source>
        <dbReference type="ARBA" id="ARBA00023211"/>
    </source>
</evidence>
<feature type="binding site" evidence="9 12">
    <location>
        <position position="402"/>
    </location>
    <ligand>
        <name>Mn(2+)</name>
        <dbReference type="ChEBI" id="CHEBI:29035"/>
        <label>1</label>
    </ligand>
</feature>
<dbReference type="InterPro" id="IPR017850">
    <property type="entry name" value="Alkaline_phosphatase_core_sf"/>
</dbReference>
<feature type="domain" description="Metalloenzyme" evidence="13">
    <location>
        <begin position="6"/>
        <end position="516"/>
    </location>
</feature>
<feature type="binding site" evidence="9 12">
    <location>
        <position position="466"/>
    </location>
    <ligand>
        <name>Mn(2+)</name>
        <dbReference type="ChEBI" id="CHEBI:29035"/>
        <label>1</label>
    </ligand>
</feature>
<feature type="binding site" evidence="9 12">
    <location>
        <position position="14"/>
    </location>
    <ligand>
        <name>Mn(2+)</name>
        <dbReference type="ChEBI" id="CHEBI:29035"/>
        <label>2</label>
    </ligand>
</feature>
<feature type="domain" description="BPG-independent PGAM N-terminal" evidence="14">
    <location>
        <begin position="86"/>
        <end position="297"/>
    </location>
</feature>
<dbReference type="CDD" id="cd16010">
    <property type="entry name" value="iPGM"/>
    <property type="match status" value="1"/>
</dbReference>
<dbReference type="Proteomes" id="UP000033945">
    <property type="component" value="Unassembled WGS sequence"/>
</dbReference>
<dbReference type="GO" id="GO:0004619">
    <property type="term" value="F:phosphoglycerate mutase activity"/>
    <property type="evidence" value="ECO:0007669"/>
    <property type="project" value="UniProtKB-UniRule"/>
</dbReference>
<dbReference type="PIRSF" id="PIRSF001492">
    <property type="entry name" value="IPGAM"/>
    <property type="match status" value="1"/>
</dbReference>
<comment type="pathway">
    <text evidence="3 9">Carbohydrate degradation; glycolysis; pyruvate from D-glyceraldehyde 3-phosphate: step 3/5.</text>
</comment>
<evidence type="ECO:0000256" key="1">
    <source>
        <dbReference type="ARBA" id="ARBA00000370"/>
    </source>
</evidence>
<sequence>MVKKYKPVILVVLDGFGVNVGNPESTWKHAKMPTFRELEKFFPFTTLQASGIAVGLPWGEEGNSEVGHLTLGAGKPLYHHLPRIITSIHNGSFFQNRAFLDAADFVKKGNGKMHLMGLFSSGSVHAYIDHLYALLDFCNGQKVNQVYLHLFTDGKDAPTKEAGLFLKQLDERLAAKYPFAKIATVAGRYFALDRDENWDRIEKFYKCLTLGEGEIFKNAPDYVEASYGKNITDELIPPASLGSKEGRIEAGDAVIFYNYREDSERELTSAFVLNNFSGFSREKINNLFFVTMTEYDKRFPAEVAFPPMDISWPLARIISEAGLKQLHIAETEKYAHVTYFFNGGREIPYPGEERILIPSPKTARFDQTPEMSAAKITDTVLENWDKYDFILVNFSNGDMVGHTGNFDATVKAVEALDFSIGKIILKILEAGPPRLGEAGGATIITADHGNAEDKVYSASGEKRTKHTANPVPFFVASADLKSQKPRPDNEIFSRYMEVKGVLADIAPTVLSLMALQQPADMSGVNLLPKIL</sequence>
<feature type="active site" description="Phosphoserine intermediate" evidence="9 11">
    <location>
        <position position="64"/>
    </location>
</feature>
<keyword evidence="6 9" id="KW-0324">Glycolysis</keyword>
<dbReference type="NCBIfam" id="TIGR01307">
    <property type="entry name" value="pgm_bpd_ind"/>
    <property type="match status" value="1"/>
</dbReference>
<comment type="caution">
    <text evidence="9">Lacks conserved residue(s) required for the propagation of feature annotation.</text>
</comment>
<dbReference type="FunFam" id="3.40.1450.10:FF:000002">
    <property type="entry name" value="2,3-bisphosphoglycerate-independent phosphoglycerate mutase"/>
    <property type="match status" value="1"/>
</dbReference>
<proteinExistence type="inferred from homology"/>
<protein>
    <recommendedName>
        <fullName evidence="9 10">2,3-bisphosphoglycerate-independent phosphoglycerate mutase</fullName>
        <shortName evidence="9">BPG-independent PGAM</shortName>
        <shortName evidence="9">Phosphoglyceromutase</shortName>
        <shortName evidence="9">iPGM</shortName>
        <ecNumber evidence="9 10">5.4.2.12</ecNumber>
    </recommendedName>
</protein>
<evidence type="ECO:0000256" key="3">
    <source>
        <dbReference type="ARBA" id="ARBA00004798"/>
    </source>
</evidence>
<dbReference type="InterPro" id="IPR005995">
    <property type="entry name" value="Pgm_bpd_ind"/>
</dbReference>
<evidence type="ECO:0000259" key="13">
    <source>
        <dbReference type="Pfam" id="PF01676"/>
    </source>
</evidence>
<dbReference type="GO" id="GO:0006096">
    <property type="term" value="P:glycolytic process"/>
    <property type="evidence" value="ECO:0007669"/>
    <property type="project" value="UniProtKB-UniRule"/>
</dbReference>
<dbReference type="GO" id="GO:0005829">
    <property type="term" value="C:cytosol"/>
    <property type="evidence" value="ECO:0007669"/>
    <property type="project" value="TreeGrafter"/>
</dbReference>
<dbReference type="SUPFAM" id="SSF64158">
    <property type="entry name" value="2,3-Bisphosphoglycerate-independent phosphoglycerate mutase, substrate-binding domain"/>
    <property type="match status" value="1"/>
</dbReference>
<comment type="caution">
    <text evidence="15">The sequence shown here is derived from an EMBL/GenBank/DDBJ whole genome shotgun (WGS) entry which is preliminary data.</text>
</comment>
<evidence type="ECO:0000256" key="10">
    <source>
        <dbReference type="NCBIfam" id="TIGR01307"/>
    </source>
</evidence>
<dbReference type="Gene3D" id="3.40.720.10">
    <property type="entry name" value="Alkaline Phosphatase, subunit A"/>
    <property type="match status" value="1"/>
</dbReference>
<dbReference type="GO" id="GO:0030145">
    <property type="term" value="F:manganese ion binding"/>
    <property type="evidence" value="ECO:0007669"/>
    <property type="project" value="UniProtKB-UniRule"/>
</dbReference>
<dbReference type="PATRIC" id="fig|1618648.3.peg.168"/>
<evidence type="ECO:0000256" key="5">
    <source>
        <dbReference type="ARBA" id="ARBA00022723"/>
    </source>
</evidence>
<feature type="binding site" evidence="9">
    <location>
        <position position="125"/>
    </location>
    <ligand>
        <name>substrate</name>
    </ligand>
</feature>
<dbReference type="HAMAP" id="MF_01038">
    <property type="entry name" value="GpmI"/>
    <property type="match status" value="1"/>
</dbReference>
<evidence type="ECO:0000256" key="9">
    <source>
        <dbReference type="HAMAP-Rule" id="MF_01038"/>
    </source>
</evidence>
<feature type="binding site" evidence="9 12">
    <location>
        <position position="398"/>
    </location>
    <ligand>
        <name>Mn(2+)</name>
        <dbReference type="ChEBI" id="CHEBI:29035"/>
        <label>1</label>
    </ligand>
</feature>
<comment type="function">
    <text evidence="2 9">Catalyzes the interconversion of 2-phosphoglycerate and 3-phosphoglycerate.</text>
</comment>
<comment type="catalytic activity">
    <reaction evidence="1 9">
        <text>(2R)-2-phosphoglycerate = (2R)-3-phosphoglycerate</text>
        <dbReference type="Rhea" id="RHEA:15901"/>
        <dbReference type="ChEBI" id="CHEBI:58272"/>
        <dbReference type="ChEBI" id="CHEBI:58289"/>
        <dbReference type="EC" id="5.4.2.12"/>
    </reaction>
</comment>
<keyword evidence="5 9" id="KW-0479">Metal-binding</keyword>
<keyword evidence="7 9" id="KW-0464">Manganese</keyword>
<evidence type="ECO:0000259" key="14">
    <source>
        <dbReference type="Pfam" id="PF06415"/>
    </source>
</evidence>
<feature type="binding site" evidence="9 12">
    <location>
        <position position="64"/>
    </location>
    <ligand>
        <name>Mn(2+)</name>
        <dbReference type="ChEBI" id="CHEBI:29035"/>
        <label>2</label>
    </ligand>
</feature>
<dbReference type="GO" id="GO:0006007">
    <property type="term" value="P:glucose catabolic process"/>
    <property type="evidence" value="ECO:0007669"/>
    <property type="project" value="InterPro"/>
</dbReference>
<feature type="binding site" evidence="9 12">
    <location>
        <position position="447"/>
    </location>
    <ligand>
        <name>Mn(2+)</name>
        <dbReference type="ChEBI" id="CHEBI:29035"/>
        <label>2</label>
    </ligand>
</feature>
<evidence type="ECO:0000256" key="2">
    <source>
        <dbReference type="ARBA" id="ARBA00002315"/>
    </source>
</evidence>
<dbReference type="InterPro" id="IPR011258">
    <property type="entry name" value="BPG-indep_PGM_N"/>
</dbReference>
<evidence type="ECO:0000256" key="6">
    <source>
        <dbReference type="ARBA" id="ARBA00023152"/>
    </source>
</evidence>
<dbReference type="PANTHER" id="PTHR31637:SF0">
    <property type="entry name" value="2,3-BISPHOSPHOGLYCERATE-INDEPENDENT PHOSPHOGLYCERATE MUTASE"/>
    <property type="match status" value="1"/>
</dbReference>
<feature type="binding site" evidence="9">
    <location>
        <position position="188"/>
    </location>
    <ligand>
        <name>substrate</name>
    </ligand>
</feature>
<evidence type="ECO:0000313" key="16">
    <source>
        <dbReference type="Proteomes" id="UP000033945"/>
    </source>
</evidence>
<evidence type="ECO:0000256" key="12">
    <source>
        <dbReference type="PIRSR" id="PIRSR001492-3"/>
    </source>
</evidence>
<evidence type="ECO:0000256" key="11">
    <source>
        <dbReference type="PIRSR" id="PIRSR001492-1"/>
    </source>
</evidence>
<comment type="cofactor">
    <cofactor evidence="9">
        <name>Mn(2+)</name>
        <dbReference type="ChEBI" id="CHEBI:29035"/>
    </cofactor>
    <text evidence="9">Binds 2 manganese ions per subunit.</text>
</comment>
<dbReference type="AlphaFoldDB" id="A0A0G1IWU1"/>
<dbReference type="EMBL" id="LCIT01000001">
    <property type="protein sequence ID" value="KKT63861.1"/>
    <property type="molecule type" value="Genomic_DNA"/>
</dbReference>
<name>A0A0G1IWU1_9BACT</name>
<dbReference type="InterPro" id="IPR036646">
    <property type="entry name" value="PGAM_B_sf"/>
</dbReference>
<feature type="binding site" evidence="9">
    <location>
        <position position="194"/>
    </location>
    <ligand>
        <name>substrate</name>
    </ligand>
</feature>
<dbReference type="PANTHER" id="PTHR31637">
    <property type="entry name" value="2,3-BISPHOSPHOGLYCERATE-INDEPENDENT PHOSPHOGLYCERATE MUTASE"/>
    <property type="match status" value="1"/>
</dbReference>
<keyword evidence="8 9" id="KW-0413">Isomerase</keyword>
<feature type="binding site" evidence="9 12">
    <location>
        <position position="448"/>
    </location>
    <ligand>
        <name>Mn(2+)</name>
        <dbReference type="ChEBI" id="CHEBI:29035"/>
        <label>2</label>
    </ligand>
</feature>
<comment type="similarity">
    <text evidence="4 9">Belongs to the BPG-independent phosphoglycerate mutase family.</text>
</comment>
<dbReference type="Gene3D" id="3.40.1450.10">
    <property type="entry name" value="BPG-independent phosphoglycerate mutase, domain B"/>
    <property type="match status" value="1"/>
</dbReference>
<dbReference type="InterPro" id="IPR006124">
    <property type="entry name" value="Metalloenzyme"/>
</dbReference>
<evidence type="ECO:0000256" key="4">
    <source>
        <dbReference type="ARBA" id="ARBA00008819"/>
    </source>
</evidence>
<dbReference type="EC" id="5.4.2.12" evidence="9 10"/>
<dbReference type="SUPFAM" id="SSF53649">
    <property type="entry name" value="Alkaline phosphatase-like"/>
    <property type="match status" value="1"/>
</dbReference>
<dbReference type="Pfam" id="PF06415">
    <property type="entry name" value="iPGM_N"/>
    <property type="match status" value="1"/>
</dbReference>
<evidence type="ECO:0000256" key="8">
    <source>
        <dbReference type="ARBA" id="ARBA00023235"/>
    </source>
</evidence>
<comment type="subunit">
    <text evidence="9">Monomer.</text>
</comment>
<gene>
    <name evidence="9" type="primary">gpmI</name>
    <name evidence="15" type="ORF">UW55_C0001G0154</name>
</gene>
<accession>A0A0G1IWU1</accession>
<dbReference type="UniPathway" id="UPA00109">
    <property type="reaction ID" value="UER00186"/>
</dbReference>
<organism evidence="15 16">
    <name type="scientific">Candidatus Giovannonibacteria bacterium GW2011_GWA2_44_26</name>
    <dbReference type="NCBI Taxonomy" id="1618648"/>
    <lineage>
        <taxon>Bacteria</taxon>
        <taxon>Candidatus Giovannoniibacteriota</taxon>
    </lineage>
</organism>
<evidence type="ECO:0000313" key="15">
    <source>
        <dbReference type="EMBL" id="KKT63861.1"/>
    </source>
</evidence>
<dbReference type="Pfam" id="PF01676">
    <property type="entry name" value="Metalloenzyme"/>
    <property type="match status" value="1"/>
</dbReference>
<reference evidence="15 16" key="1">
    <citation type="journal article" date="2015" name="Nature">
        <title>rRNA introns, odd ribosomes, and small enigmatic genomes across a large radiation of phyla.</title>
        <authorList>
            <person name="Brown C.T."/>
            <person name="Hug L.A."/>
            <person name="Thomas B.C."/>
            <person name="Sharon I."/>
            <person name="Castelle C.J."/>
            <person name="Singh A."/>
            <person name="Wilkins M.J."/>
            <person name="Williams K.H."/>
            <person name="Banfield J.F."/>
        </authorList>
    </citation>
    <scope>NUCLEOTIDE SEQUENCE [LARGE SCALE GENOMIC DNA]</scope>
</reference>
<feature type="binding site" evidence="9">
    <location>
        <position position="333"/>
    </location>
    <ligand>
        <name>substrate</name>
    </ligand>
</feature>